<reference evidence="1 2" key="1">
    <citation type="submission" date="2019-08" db="EMBL/GenBank/DDBJ databases">
        <title>The genome of the soybean aphid Biotype 1, its phylome, world population structure and adaptation to the North American continent.</title>
        <authorList>
            <person name="Giordano R."/>
            <person name="Donthu R.K."/>
            <person name="Hernandez A.G."/>
            <person name="Wright C.L."/>
            <person name="Zimin A.V."/>
        </authorList>
    </citation>
    <scope>NUCLEOTIDE SEQUENCE [LARGE SCALE GENOMIC DNA]</scope>
    <source>
        <tissue evidence="1">Whole aphids</tissue>
    </source>
</reference>
<protein>
    <submittedName>
        <fullName evidence="1">Uncharacterized protein</fullName>
    </submittedName>
</protein>
<dbReference type="Proteomes" id="UP000475862">
    <property type="component" value="Unassembled WGS sequence"/>
</dbReference>
<name>A0A6G0TWE9_APHGL</name>
<sequence>MVATKSLFYFELGIEWFSMAIHKYITCCERVDDTGEALLSVRAYLESLYILPYDEVTLIAPFVNVPRYTLQDEIGDSIQEYPVGLIYTEHQQAEQHQEAFLIKETKLNNFNLLVGVVVFEVNKVLCASPMLDVVPLILFPFGLLALDVSELFEELVVEVNETVDLDKFVFPLEYVEGVYIDAKLAAETIGG</sequence>
<evidence type="ECO:0000313" key="2">
    <source>
        <dbReference type="Proteomes" id="UP000475862"/>
    </source>
</evidence>
<proteinExistence type="predicted"/>
<keyword evidence="2" id="KW-1185">Reference proteome</keyword>
<organism evidence="1 2">
    <name type="scientific">Aphis glycines</name>
    <name type="common">Soybean aphid</name>
    <dbReference type="NCBI Taxonomy" id="307491"/>
    <lineage>
        <taxon>Eukaryota</taxon>
        <taxon>Metazoa</taxon>
        <taxon>Ecdysozoa</taxon>
        <taxon>Arthropoda</taxon>
        <taxon>Hexapoda</taxon>
        <taxon>Insecta</taxon>
        <taxon>Pterygota</taxon>
        <taxon>Neoptera</taxon>
        <taxon>Paraneoptera</taxon>
        <taxon>Hemiptera</taxon>
        <taxon>Sternorrhyncha</taxon>
        <taxon>Aphidomorpha</taxon>
        <taxon>Aphidoidea</taxon>
        <taxon>Aphididae</taxon>
        <taxon>Aphidini</taxon>
        <taxon>Aphis</taxon>
        <taxon>Aphis</taxon>
    </lineage>
</organism>
<dbReference type="AlphaFoldDB" id="A0A6G0TWE9"/>
<evidence type="ECO:0000313" key="1">
    <source>
        <dbReference type="EMBL" id="KAE9539626.1"/>
    </source>
</evidence>
<dbReference type="EMBL" id="VYZN01000014">
    <property type="protein sequence ID" value="KAE9539626.1"/>
    <property type="molecule type" value="Genomic_DNA"/>
</dbReference>
<comment type="caution">
    <text evidence="1">The sequence shown here is derived from an EMBL/GenBank/DDBJ whole genome shotgun (WGS) entry which is preliminary data.</text>
</comment>
<gene>
    <name evidence="1" type="ORF">AGLY_004878</name>
</gene>
<accession>A0A6G0TWE9</accession>